<proteinExistence type="predicted"/>
<keyword evidence="3" id="KW-1185">Reference proteome</keyword>
<name>A0A3S4UYW4_9ACTO</name>
<sequence>MAVLDLTTILADLKTWEPIMNDASHITVPAIRYTHGHTTGAQADSQVERATYAKTRYLADLETILNAAYSTGWRDEPRDGSPYDWLTARADWGPRNGPQWAQHVTALEQVHARWQHACAPASETSDHLCPACGHANLIWHHHERLYRCPACSYAATAEQAANLRRHVIRQSDTGLTRQDASTLFDLTPAALRKHIQRGNLTPNPDGLIHTGQLRNLPRR</sequence>
<gene>
    <name evidence="2" type="ORF">NCTC13354_00940</name>
</gene>
<dbReference type="KEGG" id="tbw:NCTC13354_00940"/>
<dbReference type="RefSeq" id="WP_126416368.1">
    <property type="nucleotide sequence ID" value="NZ_LR134476.1"/>
</dbReference>
<evidence type="ECO:0000313" key="2">
    <source>
        <dbReference type="EMBL" id="VEI13229.1"/>
    </source>
</evidence>
<evidence type="ECO:0000313" key="3">
    <source>
        <dbReference type="Proteomes" id="UP000269542"/>
    </source>
</evidence>
<evidence type="ECO:0000256" key="1">
    <source>
        <dbReference type="SAM" id="MobiDB-lite"/>
    </source>
</evidence>
<dbReference type="Proteomes" id="UP000269542">
    <property type="component" value="Chromosome"/>
</dbReference>
<feature type="region of interest" description="Disordered" evidence="1">
    <location>
        <begin position="197"/>
        <end position="219"/>
    </location>
</feature>
<organism evidence="2 3">
    <name type="scientific">Trueperella bialowiezensis</name>
    <dbReference type="NCBI Taxonomy" id="312285"/>
    <lineage>
        <taxon>Bacteria</taxon>
        <taxon>Bacillati</taxon>
        <taxon>Actinomycetota</taxon>
        <taxon>Actinomycetes</taxon>
        <taxon>Actinomycetales</taxon>
        <taxon>Actinomycetaceae</taxon>
        <taxon>Trueperella</taxon>
    </lineage>
</organism>
<dbReference type="AlphaFoldDB" id="A0A3S4UYW4"/>
<protein>
    <submittedName>
        <fullName evidence="2">Uncharacterized protein</fullName>
    </submittedName>
</protein>
<reference evidence="2 3" key="1">
    <citation type="submission" date="2018-12" db="EMBL/GenBank/DDBJ databases">
        <authorList>
            <consortium name="Pathogen Informatics"/>
        </authorList>
    </citation>
    <scope>NUCLEOTIDE SEQUENCE [LARGE SCALE GENOMIC DNA]</scope>
    <source>
        <strain evidence="2 3">NCTC13354</strain>
    </source>
</reference>
<dbReference type="EMBL" id="LR134476">
    <property type="protein sequence ID" value="VEI13229.1"/>
    <property type="molecule type" value="Genomic_DNA"/>
</dbReference>
<accession>A0A3S4UYW4</accession>